<feature type="domain" description="Xaa-Pro dipeptidyl-peptidase C-terminal" evidence="2">
    <location>
        <begin position="4"/>
        <end position="98"/>
    </location>
</feature>
<proteinExistence type="predicted"/>
<dbReference type="Pfam" id="PF08530">
    <property type="entry name" value="PepX_C"/>
    <property type="match status" value="1"/>
</dbReference>
<keyword evidence="5" id="KW-1185">Reference proteome</keyword>
<name>A0A1H6EKD3_9PSEU</name>
<dbReference type="InterPro" id="IPR008979">
    <property type="entry name" value="Galactose-bd-like_sf"/>
</dbReference>
<protein>
    <submittedName>
        <fullName evidence="3">X-Pro dipeptidyl-peptidase C-terminal non-catalytic domain-containing protein</fullName>
    </submittedName>
</protein>
<dbReference type="Proteomes" id="UP000199690">
    <property type="component" value="Unassembled WGS sequence"/>
</dbReference>
<dbReference type="Proteomes" id="UP000236729">
    <property type="component" value="Unassembled WGS sequence"/>
</dbReference>
<sequence>MGIGWLRASHRKLDPERSLPHRPWHSHDEIQPLEPGVPTLLEVEIWPTSITLEAGQRLQLRVQADDDNMGLLAHDDPDDRKSGRGATIHLGGDHASHLYVPVVPD</sequence>
<dbReference type="EMBL" id="FOME01000001">
    <property type="protein sequence ID" value="SFC78857.1"/>
    <property type="molecule type" value="Genomic_DNA"/>
</dbReference>
<feature type="region of interest" description="Disordered" evidence="1">
    <location>
        <begin position="69"/>
        <end position="91"/>
    </location>
</feature>
<dbReference type="InterPro" id="IPR013736">
    <property type="entry name" value="Xaa-Pro_dipept_C"/>
</dbReference>
<evidence type="ECO:0000313" key="4">
    <source>
        <dbReference type="EMBL" id="SFC78857.1"/>
    </source>
</evidence>
<accession>A0A1I1M015</accession>
<evidence type="ECO:0000259" key="2">
    <source>
        <dbReference type="Pfam" id="PF08530"/>
    </source>
</evidence>
<feature type="region of interest" description="Disordered" evidence="1">
    <location>
        <begin position="1"/>
        <end position="33"/>
    </location>
</feature>
<dbReference type="EMBL" id="FNVB01000014">
    <property type="protein sequence ID" value="SEG97476.1"/>
    <property type="molecule type" value="Genomic_DNA"/>
</dbReference>
<organism evidence="3 6">
    <name type="scientific">Saccharopolyspora kobensis</name>
    <dbReference type="NCBI Taxonomy" id="146035"/>
    <lineage>
        <taxon>Bacteria</taxon>
        <taxon>Bacillati</taxon>
        <taxon>Actinomycetota</taxon>
        <taxon>Actinomycetes</taxon>
        <taxon>Pseudonocardiales</taxon>
        <taxon>Pseudonocardiaceae</taxon>
        <taxon>Saccharopolyspora</taxon>
    </lineage>
</organism>
<evidence type="ECO:0000313" key="6">
    <source>
        <dbReference type="Proteomes" id="UP000236729"/>
    </source>
</evidence>
<reference evidence="5 6" key="2">
    <citation type="submission" date="2016-10" db="EMBL/GenBank/DDBJ databases">
        <authorList>
            <person name="Varghese N."/>
            <person name="Submissions S."/>
        </authorList>
    </citation>
    <scope>NUCLEOTIDE SEQUENCE [LARGE SCALE GENOMIC DNA]</scope>
    <source>
        <strain evidence="6">ATCC 20501</strain>
        <strain evidence="4 5">CGMCC 4.3529</strain>
    </source>
</reference>
<feature type="compositionally biased region" description="Basic and acidic residues" evidence="1">
    <location>
        <begin position="11"/>
        <end position="30"/>
    </location>
</feature>
<evidence type="ECO:0000256" key="1">
    <source>
        <dbReference type="SAM" id="MobiDB-lite"/>
    </source>
</evidence>
<feature type="compositionally biased region" description="Basic and acidic residues" evidence="1">
    <location>
        <begin position="73"/>
        <end position="82"/>
    </location>
</feature>
<dbReference type="Gene3D" id="2.60.120.260">
    <property type="entry name" value="Galactose-binding domain-like"/>
    <property type="match status" value="1"/>
</dbReference>
<evidence type="ECO:0000313" key="5">
    <source>
        <dbReference type="Proteomes" id="UP000199690"/>
    </source>
</evidence>
<gene>
    <name evidence="3" type="ORF">SAMN02982929_06756</name>
    <name evidence="4" type="ORF">SAMN05216506_1011697</name>
</gene>
<evidence type="ECO:0000313" key="3">
    <source>
        <dbReference type="EMBL" id="SEG97476.1"/>
    </source>
</evidence>
<accession>A0A1H6EKD3</accession>
<dbReference type="GO" id="GO:0008239">
    <property type="term" value="F:dipeptidyl-peptidase activity"/>
    <property type="evidence" value="ECO:0007669"/>
    <property type="project" value="InterPro"/>
</dbReference>
<reference evidence="3" key="1">
    <citation type="submission" date="2016-10" db="EMBL/GenBank/DDBJ databases">
        <authorList>
            <person name="de Groot N.N."/>
        </authorList>
    </citation>
    <scope>NUCLEOTIDE SEQUENCE [LARGE SCALE GENOMIC DNA]</scope>
    <source>
        <strain evidence="3">ATCC 20501</strain>
    </source>
</reference>
<dbReference type="AlphaFoldDB" id="A0A1H6EKD3"/>
<dbReference type="SUPFAM" id="SSF49785">
    <property type="entry name" value="Galactose-binding domain-like"/>
    <property type="match status" value="1"/>
</dbReference>